<feature type="signal peptide" evidence="1">
    <location>
        <begin position="1"/>
        <end position="21"/>
    </location>
</feature>
<evidence type="ECO:0000256" key="1">
    <source>
        <dbReference type="SAM" id="SignalP"/>
    </source>
</evidence>
<proteinExistence type="predicted"/>
<keyword evidence="1" id="KW-0732">Signal</keyword>
<dbReference type="AlphaFoldDB" id="A0A1M5H511"/>
<organism evidence="2 3">
    <name type="scientific">Flavobacterium fluvii</name>
    <dbReference type="NCBI Taxonomy" id="468056"/>
    <lineage>
        <taxon>Bacteria</taxon>
        <taxon>Pseudomonadati</taxon>
        <taxon>Bacteroidota</taxon>
        <taxon>Flavobacteriia</taxon>
        <taxon>Flavobacteriales</taxon>
        <taxon>Flavobacteriaceae</taxon>
        <taxon>Flavobacterium</taxon>
    </lineage>
</organism>
<feature type="chain" id="PRO_5013359225" description="DUF4412 domain-containing protein" evidence="1">
    <location>
        <begin position="22"/>
        <end position="209"/>
    </location>
</feature>
<accession>A0A1M5H511</accession>
<sequence>MRKIVLILTALFFTITTFSQNFEGKIMYTNTYKTKNTKITDQQWSTMLGATQEYFIKGGDYKSVTNGTFVQWQQYSNTDNKLYIKMANSETLLWNDGSIQGDEVLKVEVNKKVIEILGYKCDEVILTCTSGVQKYYFNTKLSVNPKLFVKHKFGNWADYLSKSKSLPLKSIIDTAQFTLESIATEVKPTKLDPKMFELPAGAKTAKSPY</sequence>
<keyword evidence="3" id="KW-1185">Reference proteome</keyword>
<protein>
    <recommendedName>
        <fullName evidence="4">DUF4412 domain-containing protein</fullName>
    </recommendedName>
</protein>
<dbReference type="STRING" id="468056.SAMN05443549_10280"/>
<dbReference type="RefSeq" id="WP_073368924.1">
    <property type="nucleotide sequence ID" value="NZ_FQWB01000002.1"/>
</dbReference>
<evidence type="ECO:0000313" key="3">
    <source>
        <dbReference type="Proteomes" id="UP000184516"/>
    </source>
</evidence>
<name>A0A1M5H511_9FLAO</name>
<gene>
    <name evidence="2" type="ORF">SAMN05443549_10280</name>
</gene>
<dbReference type="Proteomes" id="UP000184516">
    <property type="component" value="Unassembled WGS sequence"/>
</dbReference>
<dbReference type="OrthoDB" id="1377129at2"/>
<evidence type="ECO:0000313" key="2">
    <source>
        <dbReference type="EMBL" id="SHG10998.1"/>
    </source>
</evidence>
<reference evidence="3" key="1">
    <citation type="submission" date="2016-11" db="EMBL/GenBank/DDBJ databases">
        <authorList>
            <person name="Varghese N."/>
            <person name="Submissions S."/>
        </authorList>
    </citation>
    <scope>NUCLEOTIDE SEQUENCE [LARGE SCALE GENOMIC DNA]</scope>
    <source>
        <strain evidence="3">DSM 19978</strain>
    </source>
</reference>
<dbReference type="EMBL" id="FQWB01000002">
    <property type="protein sequence ID" value="SHG10998.1"/>
    <property type="molecule type" value="Genomic_DNA"/>
</dbReference>
<evidence type="ECO:0008006" key="4">
    <source>
        <dbReference type="Google" id="ProtNLM"/>
    </source>
</evidence>